<proteinExistence type="evidence at transcript level"/>
<dbReference type="Gene3D" id="2.40.50.140">
    <property type="entry name" value="Nucleic acid-binding proteins"/>
    <property type="match status" value="1"/>
</dbReference>
<dbReference type="EMBL" id="AK417381">
    <property type="protein sequence ID" value="BAN20596.1"/>
    <property type="molecule type" value="mRNA"/>
</dbReference>
<dbReference type="AlphaFoldDB" id="R4WNY2"/>
<dbReference type="GO" id="GO:0006284">
    <property type="term" value="P:base-excision repair"/>
    <property type="evidence" value="ECO:0007669"/>
    <property type="project" value="TreeGrafter"/>
</dbReference>
<accession>R4WNY2</accession>
<dbReference type="GO" id="GO:0000724">
    <property type="term" value="P:double-strand break repair via homologous recombination"/>
    <property type="evidence" value="ECO:0007669"/>
    <property type="project" value="TreeGrafter"/>
</dbReference>
<evidence type="ECO:0000256" key="3">
    <source>
        <dbReference type="ARBA" id="ARBA00023242"/>
    </source>
</evidence>
<dbReference type="InterPro" id="IPR012340">
    <property type="entry name" value="NA-bd_OB-fold"/>
</dbReference>
<comment type="similarity">
    <text evidence="2">Belongs to the replication factor A protein 3 family.</text>
</comment>
<evidence type="ECO:0000313" key="4">
    <source>
        <dbReference type="EMBL" id="BAN20596.1"/>
    </source>
</evidence>
<dbReference type="GO" id="GO:0003697">
    <property type="term" value="F:single-stranded DNA binding"/>
    <property type="evidence" value="ECO:0007669"/>
    <property type="project" value="TreeGrafter"/>
</dbReference>
<dbReference type="InterPro" id="IPR013970">
    <property type="entry name" value="Rfa2"/>
</dbReference>
<dbReference type="GO" id="GO:0006260">
    <property type="term" value="P:DNA replication"/>
    <property type="evidence" value="ECO:0007669"/>
    <property type="project" value="InterPro"/>
</dbReference>
<reference evidence="4" key="1">
    <citation type="journal article" date="2013" name="PLoS ONE">
        <title>Gene expression in gut symbiotic organ of stinkbug affected by extracellular bacterial symbiont.</title>
        <authorList>
            <person name="Futahashi R."/>
            <person name="Tanaka K."/>
            <person name="Tanahashi M."/>
            <person name="Nikoh N."/>
            <person name="Kikuchi Y."/>
            <person name="Lee B.L."/>
            <person name="Fukatsu T."/>
        </authorList>
    </citation>
    <scope>NUCLEOTIDE SEQUENCE</scope>
    <source>
        <tissue evidence="4">Midgut</tissue>
    </source>
</reference>
<sequence length="123" mass="13608">MEASSENNDNYVAVRPLTNGTYLQKYTGKAVTLVGVVILVNPNGMSFDLKTPDLQIVTVQMRKPLKEPVSGLVEVQGIVSGRNNIICDYYLVFAKEIADTYDQDLTNETIQIIQNVPNAWTGD</sequence>
<keyword evidence="3" id="KW-0539">Nucleus</keyword>
<organism evidence="4">
    <name type="scientific">Riptortus pedestris</name>
    <name type="common">Bean bug</name>
    <dbReference type="NCBI Taxonomy" id="329032"/>
    <lineage>
        <taxon>Eukaryota</taxon>
        <taxon>Metazoa</taxon>
        <taxon>Ecdysozoa</taxon>
        <taxon>Arthropoda</taxon>
        <taxon>Hexapoda</taxon>
        <taxon>Insecta</taxon>
        <taxon>Pterygota</taxon>
        <taxon>Neoptera</taxon>
        <taxon>Paraneoptera</taxon>
        <taxon>Hemiptera</taxon>
        <taxon>Heteroptera</taxon>
        <taxon>Panheteroptera</taxon>
        <taxon>Pentatomomorpha</taxon>
        <taxon>Coreoidea</taxon>
        <taxon>Alydidae</taxon>
        <taxon>Riptortus</taxon>
    </lineage>
</organism>
<dbReference type="GO" id="GO:0006289">
    <property type="term" value="P:nucleotide-excision repair"/>
    <property type="evidence" value="ECO:0007669"/>
    <property type="project" value="TreeGrafter"/>
</dbReference>
<dbReference type="PANTHER" id="PTHR15114">
    <property type="entry name" value="REPLICATION PROTEIN A3"/>
    <property type="match status" value="1"/>
</dbReference>
<dbReference type="GO" id="GO:0035861">
    <property type="term" value="C:site of double-strand break"/>
    <property type="evidence" value="ECO:0007669"/>
    <property type="project" value="TreeGrafter"/>
</dbReference>
<dbReference type="Pfam" id="PF08661">
    <property type="entry name" value="Rep_fac-A_3"/>
    <property type="match status" value="1"/>
</dbReference>
<dbReference type="GO" id="GO:0003684">
    <property type="term" value="F:damaged DNA binding"/>
    <property type="evidence" value="ECO:0007669"/>
    <property type="project" value="TreeGrafter"/>
</dbReference>
<evidence type="ECO:0000256" key="2">
    <source>
        <dbReference type="ARBA" id="ARBA00009761"/>
    </source>
</evidence>
<comment type="subcellular location">
    <subcellularLocation>
        <location evidence="1">Nucleus</location>
    </subcellularLocation>
</comment>
<evidence type="ECO:0000256" key="1">
    <source>
        <dbReference type="ARBA" id="ARBA00004123"/>
    </source>
</evidence>
<protein>
    <submittedName>
        <fullName evidence="4">Unkown protein</fullName>
    </submittedName>
</protein>
<name>R4WNY2_RIPPE</name>
<dbReference type="SUPFAM" id="SSF50249">
    <property type="entry name" value="Nucleic acid-binding proteins"/>
    <property type="match status" value="1"/>
</dbReference>
<dbReference type="GO" id="GO:0005662">
    <property type="term" value="C:DNA replication factor A complex"/>
    <property type="evidence" value="ECO:0007669"/>
    <property type="project" value="TreeGrafter"/>
</dbReference>
<dbReference type="GO" id="GO:0006298">
    <property type="term" value="P:mismatch repair"/>
    <property type="evidence" value="ECO:0007669"/>
    <property type="project" value="TreeGrafter"/>
</dbReference>
<dbReference type="PANTHER" id="PTHR15114:SF1">
    <property type="entry name" value="REPLICATION PROTEIN A 14 KDA SUBUNIT"/>
    <property type="match status" value="1"/>
</dbReference>